<comment type="caution">
    <text evidence="5">The sequence shown here is derived from an EMBL/GenBank/DDBJ whole genome shotgun (WGS) entry which is preliminary data.</text>
</comment>
<protein>
    <submittedName>
        <fullName evidence="5">Mandelate racemase</fullName>
    </submittedName>
</protein>
<dbReference type="Gene3D" id="3.20.20.120">
    <property type="entry name" value="Enolase-like C-terminal domain"/>
    <property type="match status" value="1"/>
</dbReference>
<sequence>MSLPLITEMRVRALIIPLAQPLKTASGTVQAAPMLLLDVQTDAGVCGHAYIFTYTPLVLGAVKQLATDLNLLLEGQPLDPLGLTNSLRSRFMLIGTYGLLDMVLAGIDMAVWDAHAKFLQLPLVRALGGSVGSGTAADGIPAYASFGMDGMADAVKHVAAAVERGFKAIKIKIGYPTLQEDIAVVRAAIKATEGAARLMVDYNQSLDVAEAMVRCPALDDEGLLWIEEPTRYDDNCGHAQIAAAIKTPLQLGENLWGPRQVAESLRMKASDYMMPDLMKIGGVSGWMQTVGLCAANNVRVSNHFFQEISVHLLRVTPTVHYIEYFQMADPILVDPLQVRNGNAIVRDSPGNGIQWKEEAVERYTL</sequence>
<organism evidence="5 6">
    <name type="scientific">Herminiimonas contaminans</name>
    <dbReference type="NCBI Taxonomy" id="1111140"/>
    <lineage>
        <taxon>Bacteria</taxon>
        <taxon>Pseudomonadati</taxon>
        <taxon>Pseudomonadota</taxon>
        <taxon>Betaproteobacteria</taxon>
        <taxon>Burkholderiales</taxon>
        <taxon>Oxalobacteraceae</taxon>
        <taxon>Herminiimonas</taxon>
    </lineage>
</organism>
<dbReference type="SFLD" id="SFLDS00001">
    <property type="entry name" value="Enolase"/>
    <property type="match status" value="1"/>
</dbReference>
<evidence type="ECO:0000256" key="3">
    <source>
        <dbReference type="ARBA" id="ARBA00022842"/>
    </source>
</evidence>
<evidence type="ECO:0000313" key="6">
    <source>
        <dbReference type="Proteomes" id="UP000657372"/>
    </source>
</evidence>
<proteinExistence type="predicted"/>
<dbReference type="Gene3D" id="3.30.390.10">
    <property type="entry name" value="Enolase-like, N-terminal domain"/>
    <property type="match status" value="1"/>
</dbReference>
<dbReference type="Proteomes" id="UP000657372">
    <property type="component" value="Unassembled WGS sequence"/>
</dbReference>
<dbReference type="InterPro" id="IPR018110">
    <property type="entry name" value="Mandel_Rmase/mucon_lact_enz_CS"/>
</dbReference>
<dbReference type="EMBL" id="JADOEL010000001">
    <property type="protein sequence ID" value="MBF8176445.1"/>
    <property type="molecule type" value="Genomic_DNA"/>
</dbReference>
<dbReference type="PANTHER" id="PTHR13794:SF58">
    <property type="entry name" value="MITOCHONDRIAL ENOLASE SUPERFAMILY MEMBER 1"/>
    <property type="match status" value="1"/>
</dbReference>
<evidence type="ECO:0000313" key="5">
    <source>
        <dbReference type="EMBL" id="MBF8176445.1"/>
    </source>
</evidence>
<dbReference type="InterPro" id="IPR029065">
    <property type="entry name" value="Enolase_C-like"/>
</dbReference>
<gene>
    <name evidence="5" type="ORF">IXC47_01975</name>
</gene>
<evidence type="ECO:0000256" key="1">
    <source>
        <dbReference type="ARBA" id="ARBA00001946"/>
    </source>
</evidence>
<dbReference type="Pfam" id="PF13378">
    <property type="entry name" value="MR_MLE_C"/>
    <property type="match status" value="1"/>
</dbReference>
<dbReference type="SUPFAM" id="SSF54826">
    <property type="entry name" value="Enolase N-terminal domain-like"/>
    <property type="match status" value="1"/>
</dbReference>
<feature type="domain" description="Mandelate racemase/muconate lactonizing enzyme C-terminal" evidence="4">
    <location>
        <begin position="152"/>
        <end position="248"/>
    </location>
</feature>
<comment type="cofactor">
    <cofactor evidence="1">
        <name>Mg(2+)</name>
        <dbReference type="ChEBI" id="CHEBI:18420"/>
    </cofactor>
</comment>
<dbReference type="InterPro" id="IPR013341">
    <property type="entry name" value="Mandelate_racemase_N_dom"/>
</dbReference>
<name>A0ABS0ENL2_9BURK</name>
<reference evidence="5 6" key="1">
    <citation type="submission" date="2020-11" db="EMBL/GenBank/DDBJ databases">
        <title>WGS of Herminiimonas contaminans strain Marseille-Q4544 isolated from planarians Schmidtea mediterranea.</title>
        <authorList>
            <person name="Kangale L."/>
        </authorList>
    </citation>
    <scope>NUCLEOTIDE SEQUENCE [LARGE SCALE GENOMIC DNA]</scope>
    <source>
        <strain evidence="5 6">Marseille-Q4544</strain>
    </source>
</reference>
<keyword evidence="6" id="KW-1185">Reference proteome</keyword>
<dbReference type="InterPro" id="IPR029017">
    <property type="entry name" value="Enolase-like_N"/>
</dbReference>
<dbReference type="InterPro" id="IPR013342">
    <property type="entry name" value="Mandelate_racemase_C"/>
</dbReference>
<evidence type="ECO:0000256" key="2">
    <source>
        <dbReference type="ARBA" id="ARBA00022723"/>
    </source>
</evidence>
<dbReference type="InterPro" id="IPR036849">
    <property type="entry name" value="Enolase-like_C_sf"/>
</dbReference>
<dbReference type="SFLD" id="SFLDG00179">
    <property type="entry name" value="mandelate_racemase"/>
    <property type="match status" value="1"/>
</dbReference>
<dbReference type="SUPFAM" id="SSF51604">
    <property type="entry name" value="Enolase C-terminal domain-like"/>
    <property type="match status" value="1"/>
</dbReference>
<dbReference type="PANTHER" id="PTHR13794">
    <property type="entry name" value="ENOLASE SUPERFAMILY, MANDELATE RACEMASE"/>
    <property type="match status" value="1"/>
</dbReference>
<accession>A0ABS0ENL2</accession>
<dbReference type="RefSeq" id="WP_195874537.1">
    <property type="nucleotide sequence ID" value="NZ_JADOEL010000001.1"/>
</dbReference>
<dbReference type="PROSITE" id="PS00909">
    <property type="entry name" value="MR_MLE_2"/>
    <property type="match status" value="1"/>
</dbReference>
<dbReference type="SMART" id="SM00922">
    <property type="entry name" value="MR_MLE"/>
    <property type="match status" value="1"/>
</dbReference>
<keyword evidence="3" id="KW-0460">Magnesium</keyword>
<dbReference type="Pfam" id="PF02746">
    <property type="entry name" value="MR_MLE_N"/>
    <property type="match status" value="1"/>
</dbReference>
<dbReference type="InterPro" id="IPR046945">
    <property type="entry name" value="RHMD-like"/>
</dbReference>
<keyword evidence="2" id="KW-0479">Metal-binding</keyword>
<evidence type="ECO:0000259" key="4">
    <source>
        <dbReference type="SMART" id="SM00922"/>
    </source>
</evidence>